<evidence type="ECO:0000313" key="2">
    <source>
        <dbReference type="EMBL" id="MBR0798099.1"/>
    </source>
</evidence>
<feature type="compositionally biased region" description="Basic and acidic residues" evidence="1">
    <location>
        <begin position="7"/>
        <end position="25"/>
    </location>
</feature>
<sequence>MVLKFKTIKDLSNKFDRARRPEPRKRNTSKRTKKLHHLSGSQGRKSSSRSKAA</sequence>
<feature type="region of interest" description="Disordered" evidence="1">
    <location>
        <begin position="1"/>
        <end position="53"/>
    </location>
</feature>
<evidence type="ECO:0000313" key="3">
    <source>
        <dbReference type="Proteomes" id="UP001315278"/>
    </source>
</evidence>
<gene>
    <name evidence="2" type="ORF">JQ615_22155</name>
</gene>
<name>A0ABS5FN76_9BRAD</name>
<evidence type="ECO:0000256" key="1">
    <source>
        <dbReference type="SAM" id="MobiDB-lite"/>
    </source>
</evidence>
<protein>
    <submittedName>
        <fullName evidence="2">Uncharacterized protein</fullName>
    </submittedName>
</protein>
<organism evidence="2 3">
    <name type="scientific">Bradyrhizobium jicamae</name>
    <dbReference type="NCBI Taxonomy" id="280332"/>
    <lineage>
        <taxon>Bacteria</taxon>
        <taxon>Pseudomonadati</taxon>
        <taxon>Pseudomonadota</taxon>
        <taxon>Alphaproteobacteria</taxon>
        <taxon>Hyphomicrobiales</taxon>
        <taxon>Nitrobacteraceae</taxon>
        <taxon>Bradyrhizobium</taxon>
    </lineage>
</organism>
<accession>A0ABS5FN76</accession>
<comment type="caution">
    <text evidence="2">The sequence shown here is derived from an EMBL/GenBank/DDBJ whole genome shotgun (WGS) entry which is preliminary data.</text>
</comment>
<keyword evidence="3" id="KW-1185">Reference proteome</keyword>
<dbReference type="RefSeq" id="WP_212395157.1">
    <property type="nucleotide sequence ID" value="NZ_JAFCJH010000023.1"/>
</dbReference>
<proteinExistence type="predicted"/>
<dbReference type="EMBL" id="JAFCJH010000023">
    <property type="protein sequence ID" value="MBR0798099.1"/>
    <property type="molecule type" value="Genomic_DNA"/>
</dbReference>
<dbReference type="Proteomes" id="UP001315278">
    <property type="component" value="Unassembled WGS sequence"/>
</dbReference>
<feature type="compositionally biased region" description="Basic residues" evidence="1">
    <location>
        <begin position="26"/>
        <end position="37"/>
    </location>
</feature>
<reference evidence="3" key="1">
    <citation type="journal article" date="2021" name="ISME J.">
        <title>Evolutionary origin and ecological implication of a unique nif island in free-living Bradyrhizobium lineages.</title>
        <authorList>
            <person name="Tao J."/>
        </authorList>
    </citation>
    <scope>NUCLEOTIDE SEQUENCE [LARGE SCALE GENOMIC DNA]</scope>
    <source>
        <strain evidence="3">SZCCT0434</strain>
    </source>
</reference>